<evidence type="ECO:0008006" key="3">
    <source>
        <dbReference type="Google" id="ProtNLM"/>
    </source>
</evidence>
<accession>W4PZA2</accession>
<gene>
    <name evidence="1" type="ORF">JCM9140_969</name>
</gene>
<comment type="caution">
    <text evidence="1">The sequence shown here is derived from an EMBL/GenBank/DDBJ whole genome shotgun (WGS) entry which is preliminary data.</text>
</comment>
<name>W4PZA2_9BACI</name>
<dbReference type="Pfam" id="PF14005">
    <property type="entry name" value="YpjP"/>
    <property type="match status" value="1"/>
</dbReference>
<dbReference type="Proteomes" id="UP000018890">
    <property type="component" value="Unassembled WGS sequence"/>
</dbReference>
<dbReference type="EMBL" id="BAUT01000006">
    <property type="protein sequence ID" value="GAE25000.1"/>
    <property type="molecule type" value="Genomic_DNA"/>
</dbReference>
<dbReference type="AlphaFoldDB" id="W4PZA2"/>
<evidence type="ECO:0000313" key="2">
    <source>
        <dbReference type="Proteomes" id="UP000018890"/>
    </source>
</evidence>
<dbReference type="InterPro" id="IPR025616">
    <property type="entry name" value="YpjP"/>
</dbReference>
<proteinExistence type="predicted"/>
<dbReference type="RefSeq" id="WP_034742844.1">
    <property type="nucleotide sequence ID" value="NZ_BAUT01000006.1"/>
</dbReference>
<dbReference type="OrthoDB" id="2435352at2"/>
<dbReference type="STRING" id="1236970.JCM9140_969"/>
<reference evidence="1" key="1">
    <citation type="journal article" date="2014" name="Genome Announc.">
        <title>Draft Genome Sequences of Three Alkaliphilic Bacillus Strains, Bacillus wakoensis JCM 9140T, Bacillus akibai JCM 9157T, and Bacillus hemicellulosilyticus JCM 9152T.</title>
        <authorList>
            <person name="Yuki M."/>
            <person name="Oshima K."/>
            <person name="Suda W."/>
            <person name="Oshida Y."/>
            <person name="Kitamura K."/>
            <person name="Iida T."/>
            <person name="Hattori M."/>
            <person name="Ohkuma M."/>
        </authorList>
    </citation>
    <scope>NUCLEOTIDE SEQUENCE [LARGE SCALE GENOMIC DNA]</scope>
    <source>
        <strain evidence="1">JCM 9140</strain>
    </source>
</reference>
<organism evidence="1 2">
    <name type="scientific">Halalkalibacter wakoensis JCM 9140</name>
    <dbReference type="NCBI Taxonomy" id="1236970"/>
    <lineage>
        <taxon>Bacteria</taxon>
        <taxon>Bacillati</taxon>
        <taxon>Bacillota</taxon>
        <taxon>Bacilli</taxon>
        <taxon>Bacillales</taxon>
        <taxon>Bacillaceae</taxon>
        <taxon>Halalkalibacter</taxon>
    </lineage>
</organism>
<sequence>MLRHVKRGLVISSALLTFGLFVPSVDFVREVQAEEPQKTHGESTEKPLIYEVNAESYDLFGEVLPARTDQYIHRNISSADLLNDLIMKKAVEQSLLKFGTVITDKISSSFEEEIVPQLDSVIRETTGTLTDDEWQQLKMSTTPSSGLGEKIFHLYNEESGEDIFRFHVRRDQPPKQGYMFNFHYHTYADNHEKHHTIGNIYWGKDMPPKWNSLDRVYS</sequence>
<protein>
    <recommendedName>
        <fullName evidence="3">YpjP-like protein</fullName>
    </recommendedName>
</protein>
<keyword evidence="2" id="KW-1185">Reference proteome</keyword>
<evidence type="ECO:0000313" key="1">
    <source>
        <dbReference type="EMBL" id="GAE25000.1"/>
    </source>
</evidence>